<comment type="caution">
    <text evidence="9">The sequence shown here is derived from an EMBL/GenBank/DDBJ whole genome shotgun (WGS) entry which is preliminary data.</text>
</comment>
<evidence type="ECO:0000256" key="4">
    <source>
        <dbReference type="ARBA" id="ARBA00022679"/>
    </source>
</evidence>
<dbReference type="GO" id="GO:0006298">
    <property type="term" value="P:mismatch repair"/>
    <property type="evidence" value="ECO:0007669"/>
    <property type="project" value="TreeGrafter"/>
</dbReference>
<dbReference type="PANTHER" id="PTHR30481:SF3">
    <property type="entry name" value="DNA ADENINE METHYLASE"/>
    <property type="match status" value="1"/>
</dbReference>
<dbReference type="Proteomes" id="UP000230167">
    <property type="component" value="Unassembled WGS sequence"/>
</dbReference>
<comment type="similarity">
    <text evidence="1 8">Belongs to the N(4)/N(6)-methyltransferase family.</text>
</comment>
<reference evidence="9 10" key="1">
    <citation type="journal article" date="2017" name="Front. Microbiol.">
        <title>Double-Face Meets the Bacterial World: The Opportunistic Pathogen Stenotrophomonas maltophilia.</title>
        <authorList>
            <person name="Lira F."/>
            <person name="Berg G."/>
            <person name="Martinez J.L."/>
        </authorList>
    </citation>
    <scope>NUCLEOTIDE SEQUENCE [LARGE SCALE GENOMIC DNA]</scope>
    <source>
        <strain evidence="9 10">EA1</strain>
    </source>
</reference>
<evidence type="ECO:0000256" key="6">
    <source>
        <dbReference type="ARBA" id="ARBA00047942"/>
    </source>
</evidence>
<dbReference type="SUPFAM" id="SSF53335">
    <property type="entry name" value="S-adenosyl-L-methionine-dependent methyltransferases"/>
    <property type="match status" value="1"/>
</dbReference>
<dbReference type="InterPro" id="IPR029063">
    <property type="entry name" value="SAM-dependent_MTases_sf"/>
</dbReference>
<feature type="binding site" evidence="7">
    <location>
        <position position="22"/>
    </location>
    <ligand>
        <name>S-adenosyl-L-methionine</name>
        <dbReference type="ChEBI" id="CHEBI:59789"/>
    </ligand>
</feature>
<evidence type="ECO:0000256" key="5">
    <source>
        <dbReference type="ARBA" id="ARBA00022691"/>
    </source>
</evidence>
<sequence>MSALHTSSANSDRKPLVPFLKWPGGKRWFIRNHLSELPTSFNRYFEPFMGSASVFFALQPQEAILSDQNAELVNLFNQMKTRHKQLYKALSDHAKAHSELHYYLVRSTVPTDALSRAARTLYLNRSCFNGIYRVNMQGEFNVPKGSKESVLLETDDFSAIAQALRAAKVVRADFEKIIAKAAEGDLIFADPPYTVQHNNNGFVKYNEKLFSWSDQERLALSLRQARERGAHVVATNANHSSVVKLFNDHGFKTTPLSRFSSISGNGASRKQYEEIVIKD</sequence>
<dbReference type="PRINTS" id="PR00505">
    <property type="entry name" value="D12N6MTFRASE"/>
</dbReference>
<dbReference type="InterPro" id="IPR002052">
    <property type="entry name" value="DNA_methylase_N6_adenine_CS"/>
</dbReference>
<evidence type="ECO:0000313" key="10">
    <source>
        <dbReference type="Proteomes" id="UP000230167"/>
    </source>
</evidence>
<feature type="binding site" evidence="7">
    <location>
        <position position="67"/>
    </location>
    <ligand>
        <name>S-adenosyl-L-methionine</name>
        <dbReference type="ChEBI" id="CHEBI:59789"/>
    </ligand>
</feature>
<dbReference type="PANTHER" id="PTHR30481">
    <property type="entry name" value="DNA ADENINE METHYLASE"/>
    <property type="match status" value="1"/>
</dbReference>
<dbReference type="Pfam" id="PF02086">
    <property type="entry name" value="MethyltransfD12"/>
    <property type="match status" value="1"/>
</dbReference>
<dbReference type="RefSeq" id="WP_100439979.1">
    <property type="nucleotide sequence ID" value="NZ_CBCPIZ010000012.1"/>
</dbReference>
<organism evidence="9 10">
    <name type="scientific">Stenotrophomonas maltophilia</name>
    <name type="common">Pseudomonas maltophilia</name>
    <name type="synonym">Xanthomonas maltophilia</name>
    <dbReference type="NCBI Taxonomy" id="40324"/>
    <lineage>
        <taxon>Bacteria</taxon>
        <taxon>Pseudomonadati</taxon>
        <taxon>Pseudomonadota</taxon>
        <taxon>Gammaproteobacteria</taxon>
        <taxon>Lysobacterales</taxon>
        <taxon>Lysobacteraceae</taxon>
        <taxon>Stenotrophomonas</taxon>
        <taxon>Stenotrophomonas maltophilia group</taxon>
    </lineage>
</organism>
<evidence type="ECO:0000256" key="8">
    <source>
        <dbReference type="RuleBase" id="RU361257"/>
    </source>
</evidence>
<dbReference type="InterPro" id="IPR012327">
    <property type="entry name" value="MeTrfase_D12"/>
</dbReference>
<dbReference type="EC" id="2.1.1.72" evidence="2 8"/>
<proteinExistence type="inferred from homology"/>
<protein>
    <recommendedName>
        <fullName evidence="2 8">Site-specific DNA-methyltransferase (adenine-specific)</fullName>
        <ecNumber evidence="2 8">2.1.1.72</ecNumber>
    </recommendedName>
</protein>
<dbReference type="InterPro" id="IPR023095">
    <property type="entry name" value="Ade_MeTrfase_dom_2"/>
</dbReference>
<feature type="binding site" evidence="7">
    <location>
        <position position="190"/>
    </location>
    <ligand>
        <name>S-adenosyl-L-methionine</name>
        <dbReference type="ChEBI" id="CHEBI:59789"/>
    </ligand>
</feature>
<keyword evidence="3 8" id="KW-0489">Methyltransferase</keyword>
<evidence type="ECO:0000313" key="9">
    <source>
        <dbReference type="EMBL" id="PJL31197.1"/>
    </source>
</evidence>
<dbReference type="EMBL" id="NEQV01000002">
    <property type="protein sequence ID" value="PJL31197.1"/>
    <property type="molecule type" value="Genomic_DNA"/>
</dbReference>
<accession>A0A2J0UCM7</accession>
<evidence type="ECO:0000256" key="7">
    <source>
        <dbReference type="PIRSR" id="PIRSR000398-1"/>
    </source>
</evidence>
<feature type="binding site" evidence="7">
    <location>
        <position position="26"/>
    </location>
    <ligand>
        <name>S-adenosyl-L-methionine</name>
        <dbReference type="ChEBI" id="CHEBI:59789"/>
    </ligand>
</feature>
<dbReference type="NCBIfam" id="TIGR00571">
    <property type="entry name" value="dam"/>
    <property type="match status" value="1"/>
</dbReference>
<comment type="catalytic activity">
    <reaction evidence="6 8">
        <text>a 2'-deoxyadenosine in DNA + S-adenosyl-L-methionine = an N(6)-methyl-2'-deoxyadenosine in DNA + S-adenosyl-L-homocysteine + H(+)</text>
        <dbReference type="Rhea" id="RHEA:15197"/>
        <dbReference type="Rhea" id="RHEA-COMP:12418"/>
        <dbReference type="Rhea" id="RHEA-COMP:12419"/>
        <dbReference type="ChEBI" id="CHEBI:15378"/>
        <dbReference type="ChEBI" id="CHEBI:57856"/>
        <dbReference type="ChEBI" id="CHEBI:59789"/>
        <dbReference type="ChEBI" id="CHEBI:90615"/>
        <dbReference type="ChEBI" id="CHEBI:90616"/>
        <dbReference type="EC" id="2.1.1.72"/>
    </reaction>
</comment>
<dbReference type="PROSITE" id="PS00092">
    <property type="entry name" value="N6_MTASE"/>
    <property type="match status" value="1"/>
</dbReference>
<dbReference type="Gene3D" id="1.10.1020.10">
    <property type="entry name" value="Adenine-specific Methyltransferase, Domain 2"/>
    <property type="match status" value="1"/>
</dbReference>
<keyword evidence="4 8" id="KW-0808">Transferase</keyword>
<dbReference type="GO" id="GO:0009007">
    <property type="term" value="F:site-specific DNA-methyltransferase (adenine-specific) activity"/>
    <property type="evidence" value="ECO:0007669"/>
    <property type="project" value="UniProtKB-UniRule"/>
</dbReference>
<evidence type="ECO:0000256" key="2">
    <source>
        <dbReference type="ARBA" id="ARBA00011900"/>
    </source>
</evidence>
<dbReference type="GO" id="GO:0009307">
    <property type="term" value="P:DNA restriction-modification system"/>
    <property type="evidence" value="ECO:0007669"/>
    <property type="project" value="InterPro"/>
</dbReference>
<name>A0A2J0UCM7_STEMA</name>
<dbReference type="InterPro" id="IPR012263">
    <property type="entry name" value="M_m6A_EcoRV"/>
</dbReference>
<dbReference type="GO" id="GO:1904047">
    <property type="term" value="F:S-adenosyl-L-methionine binding"/>
    <property type="evidence" value="ECO:0007669"/>
    <property type="project" value="TreeGrafter"/>
</dbReference>
<gene>
    <name evidence="9" type="ORF">B9Y64_06295</name>
</gene>
<evidence type="ECO:0000256" key="3">
    <source>
        <dbReference type="ARBA" id="ARBA00022603"/>
    </source>
</evidence>
<dbReference type="OrthoDB" id="9805629at2"/>
<dbReference type="GO" id="GO:0043565">
    <property type="term" value="F:sequence-specific DNA binding"/>
    <property type="evidence" value="ECO:0007669"/>
    <property type="project" value="TreeGrafter"/>
</dbReference>
<dbReference type="AlphaFoldDB" id="A0A2J0UCM7"/>
<keyword evidence="5 8" id="KW-0949">S-adenosyl-L-methionine</keyword>
<dbReference type="GO" id="GO:0032259">
    <property type="term" value="P:methylation"/>
    <property type="evidence" value="ECO:0007669"/>
    <property type="project" value="UniProtKB-KW"/>
</dbReference>
<dbReference type="PIRSF" id="PIRSF000398">
    <property type="entry name" value="M_m6A_EcoRV"/>
    <property type="match status" value="1"/>
</dbReference>
<evidence type="ECO:0000256" key="1">
    <source>
        <dbReference type="ARBA" id="ARBA00006594"/>
    </source>
</evidence>
<dbReference type="Gene3D" id="3.40.50.150">
    <property type="entry name" value="Vaccinia Virus protein VP39"/>
    <property type="match status" value="1"/>
</dbReference>